<gene>
    <name evidence="3" type="ORF">GPM918_LOCUS6804</name>
    <name evidence="4" type="ORF">SRO942_LOCUS6804</name>
</gene>
<dbReference type="InterPro" id="IPR013320">
    <property type="entry name" value="ConA-like_dom_sf"/>
</dbReference>
<sequence>MVLEQTETVEDDNICVLHRYYHTCYVETQFVSMSDDSDDNDSGYYSAPNLTNRRILYVCTKSASSNRGRMPEKYQTYVTSPISKSRNSGQQSRRELAIDNLSDYDETHSRPLYERENDDKYLAPRRKNHRWFESPIDGPIRSINVDENYFNDDVRTTTAAAKLHQWQQQKEQQQITSTSILNFISSRRMEYVLLDKKKHRSCQNCISVNWSFSSPSSTDTKICEVDSSRNECYKPCIIPNVIVDGDYIMFHPRRSSSTCVLLGNCPLPSTGKHYWELFIPAVYGTSIMFGVATKQQKLSCTGFKDLIGTDENGWGLSHNGYLWQNGTCKRYMKPLQVLESALIGLLYDSDNDTLSYTINGEHRGIAFKSLKNNNNNCFLYPAISSTSAQSIVILGHRCKTCSTLKENCLRKLRTMVVEHNNNQFDLPKHLLQQFNNHEKRLQNSTSYQKDRINIDHITDEECKTLTSLILDNTAYLSNIVEVHNNNIFIYYCIIRQALSQRTAAAIFGKSQSQISYIMNNTTNKLKAQFVDKFLGSTAWSRDRIIQETPRWITDVVPNARCLIDTTYLYIQKTKDFSIQKRHILCTKETITTDSETNKIFDSALDIIVADRGYSSCIGPFTLVTPLSIRKGEKQLSHSAQLSTYINDVTTWKYEYQNTDDDDLESINDSNIDDDDLESVDDSNINDDDSRDDNNMYSNESDRAVSSMEND</sequence>
<dbReference type="OrthoDB" id="10009406at2759"/>
<evidence type="ECO:0000259" key="2">
    <source>
        <dbReference type="PROSITE" id="PS50188"/>
    </source>
</evidence>
<dbReference type="PANTHER" id="PTHR12245">
    <property type="entry name" value="SPRY DOMAIN CONTAINING SOCS BOX PROTEIN"/>
    <property type="match status" value="1"/>
</dbReference>
<dbReference type="InterPro" id="IPR043136">
    <property type="entry name" value="B30.2/SPRY_sf"/>
</dbReference>
<dbReference type="Pfam" id="PF00622">
    <property type="entry name" value="SPRY"/>
    <property type="match status" value="1"/>
</dbReference>
<dbReference type="EMBL" id="CAJOBC010001068">
    <property type="protein sequence ID" value="CAF3652807.1"/>
    <property type="molecule type" value="Genomic_DNA"/>
</dbReference>
<evidence type="ECO:0000313" key="3">
    <source>
        <dbReference type="EMBL" id="CAF0865278.1"/>
    </source>
</evidence>
<dbReference type="Proteomes" id="UP000663829">
    <property type="component" value="Unassembled WGS sequence"/>
</dbReference>
<accession>A0A813XI99</accession>
<keyword evidence="5" id="KW-1185">Reference proteome</keyword>
<dbReference type="PANTHER" id="PTHR12245:SF12">
    <property type="entry name" value="SPRY DOMAIN-CONTAINING SOCS BOX PROTEIN 3"/>
    <property type="match status" value="1"/>
</dbReference>
<dbReference type="Proteomes" id="UP000681722">
    <property type="component" value="Unassembled WGS sequence"/>
</dbReference>
<reference evidence="3" key="1">
    <citation type="submission" date="2021-02" db="EMBL/GenBank/DDBJ databases">
        <authorList>
            <person name="Nowell W R."/>
        </authorList>
    </citation>
    <scope>NUCLEOTIDE SEQUENCE</scope>
</reference>
<dbReference type="GO" id="GO:0019005">
    <property type="term" value="C:SCF ubiquitin ligase complex"/>
    <property type="evidence" value="ECO:0007669"/>
    <property type="project" value="TreeGrafter"/>
</dbReference>
<dbReference type="SUPFAM" id="SSF49899">
    <property type="entry name" value="Concanavalin A-like lectins/glucanases"/>
    <property type="match status" value="1"/>
</dbReference>
<evidence type="ECO:0000256" key="1">
    <source>
        <dbReference type="SAM" id="MobiDB-lite"/>
    </source>
</evidence>
<name>A0A813XI99_9BILA</name>
<protein>
    <recommendedName>
        <fullName evidence="2">B30.2/SPRY domain-containing protein</fullName>
    </recommendedName>
</protein>
<dbReference type="GO" id="GO:0043161">
    <property type="term" value="P:proteasome-mediated ubiquitin-dependent protein catabolic process"/>
    <property type="evidence" value="ECO:0007669"/>
    <property type="project" value="TreeGrafter"/>
</dbReference>
<comment type="caution">
    <text evidence="3">The sequence shown here is derived from an EMBL/GenBank/DDBJ whole genome shotgun (WGS) entry which is preliminary data.</text>
</comment>
<dbReference type="InterPro" id="IPR001870">
    <property type="entry name" value="B30.2/SPRY"/>
</dbReference>
<evidence type="ECO:0000313" key="5">
    <source>
        <dbReference type="Proteomes" id="UP000663829"/>
    </source>
</evidence>
<dbReference type="PROSITE" id="PS50188">
    <property type="entry name" value="B302_SPRY"/>
    <property type="match status" value="1"/>
</dbReference>
<dbReference type="AlphaFoldDB" id="A0A813XI99"/>
<dbReference type="SMART" id="SM00449">
    <property type="entry name" value="SPRY"/>
    <property type="match status" value="1"/>
</dbReference>
<organism evidence="3 5">
    <name type="scientific">Didymodactylos carnosus</name>
    <dbReference type="NCBI Taxonomy" id="1234261"/>
    <lineage>
        <taxon>Eukaryota</taxon>
        <taxon>Metazoa</taxon>
        <taxon>Spiralia</taxon>
        <taxon>Gnathifera</taxon>
        <taxon>Rotifera</taxon>
        <taxon>Eurotatoria</taxon>
        <taxon>Bdelloidea</taxon>
        <taxon>Philodinida</taxon>
        <taxon>Philodinidae</taxon>
        <taxon>Didymodactylos</taxon>
    </lineage>
</organism>
<feature type="region of interest" description="Disordered" evidence="1">
    <location>
        <begin position="662"/>
        <end position="710"/>
    </location>
</feature>
<dbReference type="InterPro" id="IPR050672">
    <property type="entry name" value="FBXO45-Fsn/SPSB_families"/>
</dbReference>
<feature type="domain" description="B30.2/SPRY" evidence="2">
    <location>
        <begin position="190"/>
        <end position="399"/>
    </location>
</feature>
<proteinExistence type="predicted"/>
<dbReference type="InterPro" id="IPR003877">
    <property type="entry name" value="SPRY_dom"/>
</dbReference>
<dbReference type="Gene3D" id="2.60.120.920">
    <property type="match status" value="1"/>
</dbReference>
<evidence type="ECO:0000313" key="4">
    <source>
        <dbReference type="EMBL" id="CAF3652807.1"/>
    </source>
</evidence>
<feature type="compositionally biased region" description="Acidic residues" evidence="1">
    <location>
        <begin position="662"/>
        <end position="690"/>
    </location>
</feature>
<dbReference type="EMBL" id="CAJNOQ010001068">
    <property type="protein sequence ID" value="CAF0865278.1"/>
    <property type="molecule type" value="Genomic_DNA"/>
</dbReference>